<evidence type="ECO:0000256" key="9">
    <source>
        <dbReference type="SAM" id="MobiDB-lite"/>
    </source>
</evidence>
<dbReference type="PROSITE" id="PS50089">
    <property type="entry name" value="ZF_RING_2"/>
    <property type="match status" value="1"/>
</dbReference>
<reference evidence="11 12" key="1">
    <citation type="journal article" date="2016" name="Fungal Biol.">
        <title>The genome of Xylona heveae provides a window into fungal endophytism.</title>
        <authorList>
            <person name="Gazis R."/>
            <person name="Kuo A."/>
            <person name="Riley R."/>
            <person name="LaButti K."/>
            <person name="Lipzen A."/>
            <person name="Lin J."/>
            <person name="Amirebrahimi M."/>
            <person name="Hesse C.N."/>
            <person name="Spatafora J.W."/>
            <person name="Henrissat B."/>
            <person name="Hainaut M."/>
            <person name="Grigoriev I.V."/>
            <person name="Hibbett D.S."/>
        </authorList>
    </citation>
    <scope>NUCLEOTIDE SEQUENCE [LARGE SCALE GENOMIC DNA]</scope>
    <source>
        <strain evidence="11 12">TC161</strain>
    </source>
</reference>
<keyword evidence="4" id="KW-0479">Metal-binding</keyword>
<dbReference type="SMART" id="SM00184">
    <property type="entry name" value="RING"/>
    <property type="match status" value="1"/>
</dbReference>
<evidence type="ECO:0000256" key="8">
    <source>
        <dbReference type="PROSITE-ProRule" id="PRU00175"/>
    </source>
</evidence>
<dbReference type="Proteomes" id="UP000076632">
    <property type="component" value="Unassembled WGS sequence"/>
</dbReference>
<evidence type="ECO:0000256" key="1">
    <source>
        <dbReference type="ARBA" id="ARBA00000900"/>
    </source>
</evidence>
<dbReference type="SUPFAM" id="SSF57850">
    <property type="entry name" value="RING/U-box"/>
    <property type="match status" value="1"/>
</dbReference>
<dbReference type="STRING" id="1328760.A0A165HF63"/>
<keyword evidence="3" id="KW-0808">Transferase</keyword>
<dbReference type="InterPro" id="IPR001841">
    <property type="entry name" value="Znf_RING"/>
</dbReference>
<dbReference type="GO" id="GO:0016567">
    <property type="term" value="P:protein ubiquitination"/>
    <property type="evidence" value="ECO:0007669"/>
    <property type="project" value="TreeGrafter"/>
</dbReference>
<dbReference type="InParanoid" id="A0A165HF63"/>
<feature type="compositionally biased region" description="Low complexity" evidence="9">
    <location>
        <begin position="65"/>
        <end position="76"/>
    </location>
</feature>
<feature type="compositionally biased region" description="Polar residues" evidence="9">
    <location>
        <begin position="301"/>
        <end position="313"/>
    </location>
</feature>
<dbReference type="CDD" id="cd16454">
    <property type="entry name" value="RING-H2_PA-TM-RING"/>
    <property type="match status" value="1"/>
</dbReference>
<protein>
    <recommendedName>
        <fullName evidence="2">RING-type E3 ubiquitin transferase</fullName>
        <ecNumber evidence="2">2.3.2.27</ecNumber>
    </recommendedName>
</protein>
<proteinExistence type="predicted"/>
<dbReference type="Pfam" id="PF13639">
    <property type="entry name" value="zf-RING_2"/>
    <property type="match status" value="1"/>
</dbReference>
<feature type="compositionally biased region" description="Polar residues" evidence="9">
    <location>
        <begin position="281"/>
        <end position="290"/>
    </location>
</feature>
<dbReference type="PANTHER" id="PTHR15710">
    <property type="entry name" value="E3 UBIQUITIN-PROTEIN LIGASE PRAJA"/>
    <property type="match status" value="1"/>
</dbReference>
<dbReference type="EMBL" id="KV407457">
    <property type="protein sequence ID" value="KZF23419.1"/>
    <property type="molecule type" value="Genomic_DNA"/>
</dbReference>
<accession>A0A165HF63</accession>
<feature type="compositionally biased region" description="Gly residues" evidence="9">
    <location>
        <begin position="341"/>
        <end position="352"/>
    </location>
</feature>
<dbReference type="AlphaFoldDB" id="A0A165HF63"/>
<evidence type="ECO:0000256" key="3">
    <source>
        <dbReference type="ARBA" id="ARBA00022679"/>
    </source>
</evidence>
<evidence type="ECO:0000256" key="2">
    <source>
        <dbReference type="ARBA" id="ARBA00012483"/>
    </source>
</evidence>
<dbReference type="OMA" id="HACVSAW"/>
<dbReference type="Gene3D" id="3.30.40.10">
    <property type="entry name" value="Zinc/RING finger domain, C3HC4 (zinc finger)"/>
    <property type="match status" value="1"/>
</dbReference>
<evidence type="ECO:0000313" key="11">
    <source>
        <dbReference type="EMBL" id="KZF23419.1"/>
    </source>
</evidence>
<dbReference type="RefSeq" id="XP_018188974.1">
    <property type="nucleotide sequence ID" value="XM_018328942.1"/>
</dbReference>
<feature type="compositionally biased region" description="Low complexity" evidence="9">
    <location>
        <begin position="30"/>
        <end position="45"/>
    </location>
</feature>
<keyword evidence="7" id="KW-0862">Zinc</keyword>
<evidence type="ECO:0000313" key="12">
    <source>
        <dbReference type="Proteomes" id="UP000076632"/>
    </source>
</evidence>
<evidence type="ECO:0000256" key="4">
    <source>
        <dbReference type="ARBA" id="ARBA00022723"/>
    </source>
</evidence>
<feature type="domain" description="RING-type" evidence="10">
    <location>
        <begin position="213"/>
        <end position="254"/>
    </location>
</feature>
<keyword evidence="5 8" id="KW-0863">Zinc-finger</keyword>
<keyword evidence="12" id="KW-1185">Reference proteome</keyword>
<comment type="catalytic activity">
    <reaction evidence="1">
        <text>S-ubiquitinyl-[E2 ubiquitin-conjugating enzyme]-L-cysteine + [acceptor protein]-L-lysine = [E2 ubiquitin-conjugating enzyme]-L-cysteine + N(6)-ubiquitinyl-[acceptor protein]-L-lysine.</text>
        <dbReference type="EC" id="2.3.2.27"/>
    </reaction>
</comment>
<evidence type="ECO:0000256" key="6">
    <source>
        <dbReference type="ARBA" id="ARBA00022786"/>
    </source>
</evidence>
<feature type="region of interest" description="Disordered" evidence="9">
    <location>
        <begin position="261"/>
        <end position="368"/>
    </location>
</feature>
<dbReference type="FunFam" id="3.30.40.10:FF:000127">
    <property type="entry name" value="E3 ubiquitin-protein ligase RNF181"/>
    <property type="match status" value="1"/>
</dbReference>
<sequence length="368" mass="37925">MGPGTQNNPLLQNFQTMLQGMMGPQFARNQPATQQGGPQAHPQAGAGAGSNDGQQPGHREGDGAHNPQQQHQWQGVHQAPGIRIGYNARLYPRDANNPQPQQEPFGGLQDVLGALFQQINDASQPQAGGGNGPGAGPANPLAAILASMFNPAAAAHGDAVYTQEALDRVISQLMEQNATGNAPGPATEEAIAALPKKKVDQSMLDESTGTADCSICMDPVEIGSDVTVLPCRHWFHEQCIGAWLGEHDTCPHCRKGIMPKEGEGEGNGHGQGAVRTPGQEPANSQPSATSPWPEAAPPEGSRTNPISIGSETGSPPPPAPASVPGIQRHGSVPATEHASGSGEGHSGGGGLGSRVRGWFSGSNHSQSP</sequence>
<dbReference type="EC" id="2.3.2.27" evidence="2"/>
<evidence type="ECO:0000256" key="7">
    <source>
        <dbReference type="ARBA" id="ARBA00022833"/>
    </source>
</evidence>
<feature type="region of interest" description="Disordered" evidence="9">
    <location>
        <begin position="24"/>
        <end position="76"/>
    </location>
</feature>
<evidence type="ECO:0000256" key="5">
    <source>
        <dbReference type="ARBA" id="ARBA00022771"/>
    </source>
</evidence>
<dbReference type="GeneID" id="28894079"/>
<name>A0A165HF63_XYLHT</name>
<dbReference type="GO" id="GO:0005737">
    <property type="term" value="C:cytoplasm"/>
    <property type="evidence" value="ECO:0007669"/>
    <property type="project" value="TreeGrafter"/>
</dbReference>
<gene>
    <name evidence="11" type="ORF">L228DRAFT_115751</name>
</gene>
<dbReference type="PANTHER" id="PTHR15710:SF228">
    <property type="entry name" value="FINGER DOMAIN PROTEIN, PUTATIVE-RELATED"/>
    <property type="match status" value="1"/>
</dbReference>
<evidence type="ECO:0000259" key="10">
    <source>
        <dbReference type="PROSITE" id="PS50089"/>
    </source>
</evidence>
<dbReference type="GO" id="GO:0008270">
    <property type="term" value="F:zinc ion binding"/>
    <property type="evidence" value="ECO:0007669"/>
    <property type="project" value="UniProtKB-KW"/>
</dbReference>
<dbReference type="OrthoDB" id="8062037at2759"/>
<keyword evidence="6" id="KW-0833">Ubl conjugation pathway</keyword>
<dbReference type="InterPro" id="IPR013083">
    <property type="entry name" value="Znf_RING/FYVE/PHD"/>
</dbReference>
<dbReference type="GO" id="GO:0061630">
    <property type="term" value="F:ubiquitin protein ligase activity"/>
    <property type="evidence" value="ECO:0007669"/>
    <property type="project" value="UniProtKB-EC"/>
</dbReference>
<organism evidence="11 12">
    <name type="scientific">Xylona heveae (strain CBS 132557 / TC161)</name>
    <dbReference type="NCBI Taxonomy" id="1328760"/>
    <lineage>
        <taxon>Eukaryota</taxon>
        <taxon>Fungi</taxon>
        <taxon>Dikarya</taxon>
        <taxon>Ascomycota</taxon>
        <taxon>Pezizomycotina</taxon>
        <taxon>Xylonomycetes</taxon>
        <taxon>Xylonales</taxon>
        <taxon>Xylonaceae</taxon>
        <taxon>Xylona</taxon>
    </lineage>
</organism>